<keyword evidence="3" id="KW-0813">Transport</keyword>
<gene>
    <name evidence="10" type="primary">potB</name>
    <name evidence="10" type="ORF">At1D1609_55720</name>
</gene>
<dbReference type="EMBL" id="CP026928">
    <property type="protein sequence ID" value="AVH45604.1"/>
    <property type="molecule type" value="Genomic_DNA"/>
</dbReference>
<dbReference type="Gene3D" id="1.10.3720.10">
    <property type="entry name" value="MetI-like"/>
    <property type="match status" value="1"/>
</dbReference>
<dbReference type="PANTHER" id="PTHR42929">
    <property type="entry name" value="INNER MEMBRANE ABC TRANSPORTER PERMEASE PROTEIN YDCU-RELATED-RELATED"/>
    <property type="match status" value="1"/>
</dbReference>
<comment type="subcellular location">
    <subcellularLocation>
        <location evidence="1">Cell membrane</location>
        <topology evidence="1">Multi-pass membrane protein</topology>
    </subcellularLocation>
</comment>
<organism evidence="10 11">
    <name type="scientific">Agrobacterium tumefaciens</name>
    <dbReference type="NCBI Taxonomy" id="358"/>
    <lineage>
        <taxon>Bacteria</taxon>
        <taxon>Pseudomonadati</taxon>
        <taxon>Pseudomonadota</taxon>
        <taxon>Alphaproteobacteria</taxon>
        <taxon>Hyphomicrobiales</taxon>
        <taxon>Rhizobiaceae</taxon>
        <taxon>Rhizobium/Agrobacterium group</taxon>
        <taxon>Agrobacterium</taxon>
        <taxon>Agrobacterium tumefaciens complex</taxon>
    </lineage>
</organism>
<accession>A0A2L2LMP6</accession>
<reference evidence="10 11" key="1">
    <citation type="submission" date="2018-02" db="EMBL/GenBank/DDBJ databases">
        <title>Complete genome sequence of Agrobacterium tumefaciens 1D1609.</title>
        <authorList>
            <person name="Cho S.-T."/>
            <person name="Haryono M."/>
            <person name="Chang H.-H."/>
            <person name="Santos M.N."/>
            <person name="Lai E.-M."/>
            <person name="Kuo C.-H."/>
        </authorList>
    </citation>
    <scope>NUCLEOTIDE SEQUENCE [LARGE SCALE GENOMIC DNA]</scope>
    <source>
        <strain evidence="10 11">1D1609</strain>
        <plasmid evidence="11">Plasmid pat1d1609b</plasmid>
    </source>
</reference>
<feature type="transmembrane region" description="Helical" evidence="8">
    <location>
        <begin position="154"/>
        <end position="177"/>
    </location>
</feature>
<dbReference type="Proteomes" id="UP000237717">
    <property type="component" value="Plasmid pAt1D1609b"/>
</dbReference>
<evidence type="ECO:0000256" key="5">
    <source>
        <dbReference type="ARBA" id="ARBA00022692"/>
    </source>
</evidence>
<dbReference type="PANTHER" id="PTHR42929:SF1">
    <property type="entry name" value="INNER MEMBRANE ABC TRANSPORTER PERMEASE PROTEIN YDCU-RELATED"/>
    <property type="match status" value="1"/>
</dbReference>
<keyword evidence="5 8" id="KW-0812">Transmembrane</keyword>
<evidence type="ECO:0000256" key="4">
    <source>
        <dbReference type="ARBA" id="ARBA00022475"/>
    </source>
</evidence>
<geneLocation type="plasmid" evidence="11">
    <name>pat1d1609b</name>
</geneLocation>
<sequence length="336" mass="36820">MMVKRDFIMVTLNTTVSSGLEPESADPKYSTMMAKIVNSAPYRYTLGALAESRYGRLAMLSGIPIIWILAMHVGPIYQMLKISFLSTYPIPAGAETHYTLDNYALFLREPLYSVPLLRSFIFAVTATFATLVIVYPVAFYVAKVVKPMRRSRALLLLLVPFWAGELIRIFSVIMLLANRGAVNGFLRELGVIDRPILMLYSPFSVSFGLVYIVCLYMLLPLYSAIEKIPPALLDAAADLGAGPFTRFRRIILPLSSDGIVSGCSLVFLTCMGVFAAPLLLGGPKTGMFSETISSFFHGSNGRWPVGAAFAMIMLALSLLTAGLFMRVVGGSKRSSF</sequence>
<keyword evidence="4" id="KW-1003">Cell membrane</keyword>
<name>A0A2L2LMP6_AGRTU</name>
<dbReference type="PROSITE" id="PS50928">
    <property type="entry name" value="ABC_TM1"/>
    <property type="match status" value="1"/>
</dbReference>
<evidence type="ECO:0000256" key="2">
    <source>
        <dbReference type="ARBA" id="ARBA00007069"/>
    </source>
</evidence>
<dbReference type="AlphaFoldDB" id="A0A2L2LMP6"/>
<keyword evidence="7 8" id="KW-0472">Membrane</keyword>
<dbReference type="InterPro" id="IPR035906">
    <property type="entry name" value="MetI-like_sf"/>
</dbReference>
<evidence type="ECO:0000256" key="7">
    <source>
        <dbReference type="ARBA" id="ARBA00023136"/>
    </source>
</evidence>
<feature type="transmembrane region" description="Helical" evidence="8">
    <location>
        <begin position="57"/>
        <end position="77"/>
    </location>
</feature>
<protein>
    <submittedName>
        <fullName evidence="10">Spermidine/putrescine transport system permease protein</fullName>
    </submittedName>
</protein>
<dbReference type="GO" id="GO:0055085">
    <property type="term" value="P:transmembrane transport"/>
    <property type="evidence" value="ECO:0007669"/>
    <property type="project" value="InterPro"/>
</dbReference>
<proteinExistence type="inferred from homology"/>
<feature type="transmembrane region" description="Helical" evidence="8">
    <location>
        <begin position="120"/>
        <end position="142"/>
    </location>
</feature>
<evidence type="ECO:0000256" key="6">
    <source>
        <dbReference type="ARBA" id="ARBA00022989"/>
    </source>
</evidence>
<feature type="domain" description="ABC transmembrane type-1" evidence="9">
    <location>
        <begin position="116"/>
        <end position="324"/>
    </location>
</feature>
<feature type="transmembrane region" description="Helical" evidence="8">
    <location>
        <begin position="258"/>
        <end position="280"/>
    </location>
</feature>
<feature type="transmembrane region" description="Helical" evidence="8">
    <location>
        <begin position="197"/>
        <end position="219"/>
    </location>
</feature>
<evidence type="ECO:0000313" key="10">
    <source>
        <dbReference type="EMBL" id="AVH45604.1"/>
    </source>
</evidence>
<dbReference type="InterPro" id="IPR000515">
    <property type="entry name" value="MetI-like"/>
</dbReference>
<evidence type="ECO:0000259" key="9">
    <source>
        <dbReference type="PROSITE" id="PS50928"/>
    </source>
</evidence>
<evidence type="ECO:0000256" key="8">
    <source>
        <dbReference type="SAM" id="Phobius"/>
    </source>
</evidence>
<feature type="transmembrane region" description="Helical" evidence="8">
    <location>
        <begin position="303"/>
        <end position="325"/>
    </location>
</feature>
<comment type="similarity">
    <text evidence="2">Belongs to the binding-protein-dependent transport system permease family. CysTW subfamily.</text>
</comment>
<evidence type="ECO:0000256" key="1">
    <source>
        <dbReference type="ARBA" id="ARBA00004651"/>
    </source>
</evidence>
<keyword evidence="6 8" id="KW-1133">Transmembrane helix</keyword>
<keyword evidence="10" id="KW-0614">Plasmid</keyword>
<dbReference type="GO" id="GO:0005886">
    <property type="term" value="C:plasma membrane"/>
    <property type="evidence" value="ECO:0007669"/>
    <property type="project" value="UniProtKB-SubCell"/>
</dbReference>
<evidence type="ECO:0000256" key="3">
    <source>
        <dbReference type="ARBA" id="ARBA00022448"/>
    </source>
</evidence>
<dbReference type="CDD" id="cd06261">
    <property type="entry name" value="TM_PBP2"/>
    <property type="match status" value="1"/>
</dbReference>
<dbReference type="SUPFAM" id="SSF161098">
    <property type="entry name" value="MetI-like"/>
    <property type="match status" value="1"/>
</dbReference>
<evidence type="ECO:0000313" key="11">
    <source>
        <dbReference type="Proteomes" id="UP000237717"/>
    </source>
</evidence>